<gene>
    <name evidence="2" type="ORF">BBD42_26775</name>
</gene>
<accession>A0A1B2DPR7</accession>
<sequence length="619" mass="63921">MNIGQMMRSMLGEASGTDIRSAELKPGQTVRALVLQVSDNNEAIVQINGVQVRATLEVPLAAGQAAMLQVGAQAEGGLIMLKQIDAALAELPEQSIKDLLKQFALPDQKWAAQIIKNLNQEGIPLNKDAAQVFQQAAAAMPSGANTEQWMQAAASAFKRGLPVTAATISALQQVMFGPAAHELLDQLSQLASAAAGGKEAASGQAQAGGKEAQLAQQLGKLQALLGEGAELLRGLGGGEKPGAAAARAAETAGSGQPAKTSGAEAAVAASKGDAAAGTGAAAVAAGAAGKAEGSPTNWLGQMMKWLGVDHEQQLGKQLLGIQTQPAAGTPEQGKAEAEQGTANQARNGTEQALRGDHAAGQRASSGQLQERSGAAERLQTAASSQQQAAAASDKLPDGGKLNADLLKADSGTNTLQGHKAEPLPALAQDNKQNVQESLKSVLLALSTSDDAPPALKEAAQQLVQHITGQQLLMSPERNGALFSHLTVFVPFKSDDGNQTASVHIQTRRGRKGELDADNCRLLFDLSMKTLGDTVVDVHVVDKIVSLTLWNNHPAMDGLAKSSRAEVADSLNQAGYQLLSLRTSPIAENEEHAADGAAEGHITAPRTFLSGRYKGVDLKA</sequence>
<evidence type="ECO:0008006" key="3">
    <source>
        <dbReference type="Google" id="ProtNLM"/>
    </source>
</evidence>
<dbReference type="EMBL" id="CP016808">
    <property type="protein sequence ID" value="ANY69692.1"/>
    <property type="molecule type" value="Genomic_DNA"/>
</dbReference>
<feature type="compositionally biased region" description="Low complexity" evidence="1">
    <location>
        <begin position="241"/>
        <end position="259"/>
    </location>
</feature>
<organism evidence="2">
    <name type="scientific">Paenibacillus sp. BIHB 4019</name>
    <dbReference type="NCBI Taxonomy" id="1870819"/>
    <lineage>
        <taxon>Bacteria</taxon>
        <taxon>Bacillati</taxon>
        <taxon>Bacillota</taxon>
        <taxon>Bacilli</taxon>
        <taxon>Bacillales</taxon>
        <taxon>Paenibacillaceae</taxon>
        <taxon>Paenibacillus</taxon>
    </lineage>
</organism>
<evidence type="ECO:0000256" key="1">
    <source>
        <dbReference type="SAM" id="MobiDB-lite"/>
    </source>
</evidence>
<evidence type="ECO:0000313" key="2">
    <source>
        <dbReference type="EMBL" id="ANY69692.1"/>
    </source>
</evidence>
<protein>
    <recommendedName>
        <fullName evidence="3">Flagellar hook-length control protein-like C-terminal domain-containing protein</fullName>
    </recommendedName>
</protein>
<feature type="region of interest" description="Disordered" evidence="1">
    <location>
        <begin position="238"/>
        <end position="259"/>
    </location>
</feature>
<dbReference type="RefSeq" id="WP_099520689.1">
    <property type="nucleotide sequence ID" value="NZ_CP016808.1"/>
</dbReference>
<dbReference type="AlphaFoldDB" id="A0A1B2DPR7"/>
<proteinExistence type="predicted"/>
<feature type="region of interest" description="Disordered" evidence="1">
    <location>
        <begin position="349"/>
        <end position="405"/>
    </location>
</feature>
<reference evidence="2" key="1">
    <citation type="submission" date="2016-08" db="EMBL/GenBank/DDBJ databases">
        <title>Complete Genome Seqeunce of Paenibacillus sp. BIHB 4019 from tea rhizoplane.</title>
        <authorList>
            <person name="Thakur R."/>
            <person name="Swarnkar M.K."/>
            <person name="Gulati A."/>
        </authorList>
    </citation>
    <scope>NUCLEOTIDE SEQUENCE [LARGE SCALE GENOMIC DNA]</scope>
    <source>
        <strain evidence="2">BIHB4019</strain>
    </source>
</reference>
<name>A0A1B2DPR7_9BACL</name>
<feature type="compositionally biased region" description="Low complexity" evidence="1">
    <location>
        <begin position="381"/>
        <end position="392"/>
    </location>
</feature>